<protein>
    <submittedName>
        <fullName evidence="2">Uncharacterized protein</fullName>
    </submittedName>
</protein>
<feature type="compositionally biased region" description="Basic and acidic residues" evidence="1">
    <location>
        <begin position="28"/>
        <end position="39"/>
    </location>
</feature>
<gene>
    <name evidence="2" type="ORF">C9374_009791</name>
</gene>
<feature type="region of interest" description="Disordered" evidence="1">
    <location>
        <begin position="1"/>
        <end position="39"/>
    </location>
</feature>
<feature type="compositionally biased region" description="Polar residues" evidence="1">
    <location>
        <begin position="1"/>
        <end position="14"/>
    </location>
</feature>
<name>A0AA88H3Y8_NAELO</name>
<dbReference type="RefSeq" id="XP_044555108.1">
    <property type="nucleotide sequence ID" value="XM_044700017.1"/>
</dbReference>
<proteinExistence type="predicted"/>
<accession>A0AA88H3Y8</accession>
<dbReference type="Proteomes" id="UP000816034">
    <property type="component" value="Unassembled WGS sequence"/>
</dbReference>
<comment type="caution">
    <text evidence="2">The sequence shown here is derived from an EMBL/GenBank/DDBJ whole genome shotgun (WGS) entry which is preliminary data.</text>
</comment>
<evidence type="ECO:0000256" key="1">
    <source>
        <dbReference type="SAM" id="MobiDB-lite"/>
    </source>
</evidence>
<feature type="compositionally biased region" description="Acidic residues" evidence="1">
    <location>
        <begin position="15"/>
        <end position="27"/>
    </location>
</feature>
<dbReference type="GeneID" id="68102245"/>
<keyword evidence="3" id="KW-1185">Reference proteome</keyword>
<dbReference type="AlphaFoldDB" id="A0AA88H3Y8"/>
<reference evidence="2 3" key="1">
    <citation type="journal article" date="2018" name="BMC Genomics">
        <title>The genome of Naegleria lovaniensis, the basis for a comparative approach to unravel pathogenicity factors of the human pathogenic amoeba N. fowleri.</title>
        <authorList>
            <person name="Liechti N."/>
            <person name="Schurch N."/>
            <person name="Bruggmann R."/>
            <person name="Wittwer M."/>
        </authorList>
    </citation>
    <scope>NUCLEOTIDE SEQUENCE [LARGE SCALE GENOMIC DNA]</scope>
    <source>
        <strain evidence="2 3">ATCC 30569</strain>
    </source>
</reference>
<sequence length="69" mass="8401">MDNPNTPRQKNTTYDNEDDQMEDEDTFVPEKRENPPTWDELTKGRLDLKHKVNQWLKEAYEEMLFDELK</sequence>
<organism evidence="2 3">
    <name type="scientific">Naegleria lovaniensis</name>
    <name type="common">Amoeba</name>
    <dbReference type="NCBI Taxonomy" id="51637"/>
    <lineage>
        <taxon>Eukaryota</taxon>
        <taxon>Discoba</taxon>
        <taxon>Heterolobosea</taxon>
        <taxon>Tetramitia</taxon>
        <taxon>Eutetramitia</taxon>
        <taxon>Vahlkampfiidae</taxon>
        <taxon>Naegleria</taxon>
    </lineage>
</organism>
<evidence type="ECO:0000313" key="3">
    <source>
        <dbReference type="Proteomes" id="UP000816034"/>
    </source>
</evidence>
<dbReference type="EMBL" id="PYSW02000003">
    <property type="protein sequence ID" value="KAG2393214.1"/>
    <property type="molecule type" value="Genomic_DNA"/>
</dbReference>
<evidence type="ECO:0000313" key="2">
    <source>
        <dbReference type="EMBL" id="KAG2393214.1"/>
    </source>
</evidence>